<dbReference type="InterPro" id="IPR054351">
    <property type="entry name" value="NADH_UbQ_OxRdtase_ferredoxin"/>
</dbReference>
<dbReference type="OrthoDB" id="10038011at2759"/>
<dbReference type="Pfam" id="PF00384">
    <property type="entry name" value="Molybdopterin"/>
    <property type="match status" value="2"/>
</dbReference>
<dbReference type="AlphaFoldDB" id="A0A8T2MK57"/>
<evidence type="ECO:0000259" key="13">
    <source>
        <dbReference type="PROSITE" id="PS51839"/>
    </source>
</evidence>
<evidence type="ECO:0000256" key="9">
    <source>
        <dbReference type="ARBA" id="ARBA00023027"/>
    </source>
</evidence>
<dbReference type="EMBL" id="JAFBMS010002042">
    <property type="protein sequence ID" value="KAG9328604.1"/>
    <property type="molecule type" value="Genomic_DNA"/>
</dbReference>
<evidence type="ECO:0000256" key="12">
    <source>
        <dbReference type="SAM" id="MobiDB-lite"/>
    </source>
</evidence>
<evidence type="ECO:0000313" key="14">
    <source>
        <dbReference type="EMBL" id="KAG9328604.1"/>
    </source>
</evidence>
<dbReference type="InterPro" id="IPR006656">
    <property type="entry name" value="Mopterin_OxRdtase"/>
</dbReference>
<evidence type="ECO:0000256" key="11">
    <source>
        <dbReference type="ARBA" id="ARBA00034078"/>
    </source>
</evidence>
<dbReference type="PANTHER" id="PTHR16198:SF2">
    <property type="entry name" value="INO80 COMPLEX SUBUNIT D"/>
    <property type="match status" value="1"/>
</dbReference>
<dbReference type="GO" id="GO:0016491">
    <property type="term" value="F:oxidoreductase activity"/>
    <property type="evidence" value="ECO:0007669"/>
    <property type="project" value="InterPro"/>
</dbReference>
<dbReference type="Pfam" id="PF10588">
    <property type="entry name" value="NADH-G_4Fe-4S_3"/>
    <property type="match status" value="1"/>
</dbReference>
<dbReference type="GO" id="GO:0042773">
    <property type="term" value="P:ATP synthesis coupled electron transport"/>
    <property type="evidence" value="ECO:0007669"/>
    <property type="project" value="InterPro"/>
</dbReference>
<reference evidence="14" key="1">
    <citation type="thesis" date="2021" institute="BYU ScholarsArchive" country="Provo, UT, USA">
        <title>Applications of and Algorithms for Genome Assembly and Genomic Analyses with an Emphasis on Marine Teleosts.</title>
        <authorList>
            <person name="Pickett B.D."/>
        </authorList>
    </citation>
    <scope>NUCLEOTIDE SEQUENCE</scope>
    <source>
        <strain evidence="14">HI-2016</strain>
    </source>
</reference>
<evidence type="ECO:0000256" key="1">
    <source>
        <dbReference type="ARBA" id="ARBA00001966"/>
    </source>
</evidence>
<keyword evidence="8" id="KW-0411">Iron-sulfur</keyword>
<accession>A0A8T2MK57</accession>
<feature type="region of interest" description="Disordered" evidence="12">
    <location>
        <begin position="753"/>
        <end position="783"/>
    </location>
</feature>
<feature type="compositionally biased region" description="Acidic residues" evidence="12">
    <location>
        <begin position="1085"/>
        <end position="1094"/>
    </location>
</feature>
<dbReference type="Gene3D" id="3.40.50.740">
    <property type="match status" value="1"/>
</dbReference>
<feature type="compositionally biased region" description="Pro residues" evidence="12">
    <location>
        <begin position="851"/>
        <end position="861"/>
    </location>
</feature>
<evidence type="ECO:0000256" key="7">
    <source>
        <dbReference type="ARBA" id="ARBA00023004"/>
    </source>
</evidence>
<feature type="compositionally biased region" description="Low complexity" evidence="12">
    <location>
        <begin position="1009"/>
        <end position="1021"/>
    </location>
</feature>
<comment type="similarity">
    <text evidence="3">Belongs to the complex I 75 kDa subunit family.</text>
</comment>
<dbReference type="Gene3D" id="3.30.70.20">
    <property type="match status" value="1"/>
</dbReference>
<feature type="compositionally biased region" description="Basic residues" evidence="12">
    <location>
        <begin position="1022"/>
        <end position="1049"/>
    </location>
</feature>
<dbReference type="Pfam" id="PF13891">
    <property type="entry name" value="zf-C3HC3H_KANSL2"/>
    <property type="match status" value="2"/>
</dbReference>
<evidence type="ECO:0000256" key="4">
    <source>
        <dbReference type="ARBA" id="ARBA00022485"/>
    </source>
</evidence>
<keyword evidence="6" id="KW-1278">Translocase</keyword>
<name>A0A8T2MK57_9TELE</name>
<dbReference type="GO" id="GO:0046872">
    <property type="term" value="F:metal ion binding"/>
    <property type="evidence" value="ECO:0007669"/>
    <property type="project" value="UniProtKB-KW"/>
</dbReference>
<dbReference type="InterPro" id="IPR019574">
    <property type="entry name" value="NADH_UbQ_OxRdtase_Gsu_4Fe4S-bd"/>
</dbReference>
<dbReference type="Pfam" id="PF22117">
    <property type="entry name" value="Fer4_Nqo3"/>
    <property type="match status" value="1"/>
</dbReference>
<dbReference type="SUPFAM" id="SSF54862">
    <property type="entry name" value="4Fe-4S ferredoxins"/>
    <property type="match status" value="1"/>
</dbReference>
<dbReference type="GO" id="GO:0008137">
    <property type="term" value="F:NADH dehydrogenase (ubiquinone) activity"/>
    <property type="evidence" value="ECO:0007669"/>
    <property type="project" value="InterPro"/>
</dbReference>
<protein>
    <recommendedName>
        <fullName evidence="13">4Fe-4S His(Cys)3-ligated-type domain-containing protein</fullName>
    </recommendedName>
</protein>
<keyword evidence="4" id="KW-0004">4Fe-4S</keyword>
<keyword evidence="10" id="KW-0539">Nucleus</keyword>
<feature type="compositionally biased region" description="Polar residues" evidence="12">
    <location>
        <begin position="838"/>
        <end position="847"/>
    </location>
</feature>
<evidence type="ECO:0000256" key="5">
    <source>
        <dbReference type="ARBA" id="ARBA00022723"/>
    </source>
</evidence>
<comment type="cofactor">
    <cofactor evidence="11">
        <name>[2Fe-2S] cluster</name>
        <dbReference type="ChEBI" id="CHEBI:190135"/>
    </cofactor>
</comment>
<dbReference type="InterPro" id="IPR000283">
    <property type="entry name" value="NADH_UbQ_OxRdtase_75kDa_su_CS"/>
</dbReference>
<keyword evidence="15" id="KW-1185">Reference proteome</keyword>
<evidence type="ECO:0000256" key="10">
    <source>
        <dbReference type="ARBA" id="ARBA00023242"/>
    </source>
</evidence>
<keyword evidence="9" id="KW-0520">NAD</keyword>
<dbReference type="FunFam" id="3.30.70.20:FF:000002">
    <property type="entry name" value="NADH-ubiquinone oxidoreductase 75 kDa subunit"/>
    <property type="match status" value="1"/>
</dbReference>
<dbReference type="GO" id="GO:0005634">
    <property type="term" value="C:nucleus"/>
    <property type="evidence" value="ECO:0007669"/>
    <property type="project" value="UniProtKB-SubCell"/>
</dbReference>
<organism evidence="14 15">
    <name type="scientific">Albula glossodonta</name>
    <name type="common">roundjaw bonefish</name>
    <dbReference type="NCBI Taxonomy" id="121402"/>
    <lineage>
        <taxon>Eukaryota</taxon>
        <taxon>Metazoa</taxon>
        <taxon>Chordata</taxon>
        <taxon>Craniata</taxon>
        <taxon>Vertebrata</taxon>
        <taxon>Euteleostomi</taxon>
        <taxon>Actinopterygii</taxon>
        <taxon>Neopterygii</taxon>
        <taxon>Teleostei</taxon>
        <taxon>Albuliformes</taxon>
        <taxon>Albulidae</taxon>
        <taxon>Albula</taxon>
    </lineage>
</organism>
<gene>
    <name evidence="14" type="ORF">JZ751_012811</name>
</gene>
<dbReference type="Proteomes" id="UP000824540">
    <property type="component" value="Unassembled WGS sequence"/>
</dbReference>
<dbReference type="GO" id="GO:0016020">
    <property type="term" value="C:membrane"/>
    <property type="evidence" value="ECO:0007669"/>
    <property type="project" value="InterPro"/>
</dbReference>
<feature type="compositionally biased region" description="Polar residues" evidence="12">
    <location>
        <begin position="1063"/>
        <end position="1084"/>
    </location>
</feature>
<keyword evidence="7" id="KW-0408">Iron</keyword>
<comment type="cofactor">
    <cofactor evidence="1">
        <name>[4Fe-4S] cluster</name>
        <dbReference type="ChEBI" id="CHEBI:49883"/>
    </cofactor>
</comment>
<dbReference type="GO" id="GO:0051539">
    <property type="term" value="F:4 iron, 4 sulfur cluster binding"/>
    <property type="evidence" value="ECO:0007669"/>
    <property type="project" value="UniProtKB-KW"/>
</dbReference>
<evidence type="ECO:0000256" key="8">
    <source>
        <dbReference type="ARBA" id="ARBA00023014"/>
    </source>
</evidence>
<keyword evidence="5" id="KW-0479">Metal-binding</keyword>
<proteinExistence type="inferred from homology"/>
<evidence type="ECO:0000256" key="6">
    <source>
        <dbReference type="ARBA" id="ARBA00022967"/>
    </source>
</evidence>
<comment type="caution">
    <text evidence="14">The sequence shown here is derived from an EMBL/GenBank/DDBJ whole genome shotgun (WGS) entry which is preliminary data.</text>
</comment>
<feature type="region of interest" description="Disordered" evidence="12">
    <location>
        <begin position="809"/>
        <end position="865"/>
    </location>
</feature>
<feature type="compositionally biased region" description="Low complexity" evidence="12">
    <location>
        <begin position="757"/>
        <end position="772"/>
    </location>
</feature>
<feature type="compositionally biased region" description="Pro residues" evidence="12">
    <location>
        <begin position="810"/>
        <end position="833"/>
    </location>
</feature>
<comment type="subcellular location">
    <subcellularLocation>
        <location evidence="2">Nucleus</location>
    </subcellularLocation>
</comment>
<evidence type="ECO:0000313" key="15">
    <source>
        <dbReference type="Proteomes" id="UP000824540"/>
    </source>
</evidence>
<dbReference type="PROSITE" id="PS51839">
    <property type="entry name" value="4FE4S_HC3"/>
    <property type="match status" value="1"/>
</dbReference>
<dbReference type="PROSITE" id="PS00642">
    <property type="entry name" value="COMPLEX1_75K_2"/>
    <property type="match status" value="1"/>
</dbReference>
<sequence>MCLVEIERAPKPVAACAMPVMKGWNILTGSEKTKKAREGVMEFLLANHPLDCPICDQGGECDLQDQSMMFGTDRSRFTEGKRAVEDKNIGPLIKTIMTRCIQCTRCIRFASEIAGVEDLGTTGRGNSMQVGTYVEKMFMSEMSGNVIDICPVGANIVVSTRGGEVMRILPRLNEDVNEEQRLTQPMVKDASGQLIATSWEDVLTRLQGVQGQEVAAIAGGMVDAEALVSLKDLLNRLNSDNLCTEEVFPMDGAGTDLRSNYLLNSRITGIEEADLLLLIGTNPRYEAPLFNARIRKSYDHLGESTKVLQDIAAGTHPFCQVLAQAKRPVVVVGSAILQREDGAALHAAVSSIAHNVRGSQSGGSAGPGLQAWCGGDQKEPAQGHHGDVGAPMADVILPGAAYTEKYATYVNTEGRAQRTRVAVTAPGMAREDWKILRAISELAGVTLPYDTVDEVQERLAEVSPNLVRYDDIEEANYFKQANELSKPGLPDHGQVCEGSNGGSAGRGRAVYLLMSLVEEPDVRWKTRPSPPLPEAGGLQADVLKDKSHVMYEGKHIHFSEVDNKPLCSYSPKLCKQRRLNGYAFCIRHVLEDKTAPFKQCEYVAKYNSQRCTNPIPKSEDRRYCNSHLQVLGFIPKKERKKKHEALEDMRSRPHHLESVALNITVPSLALKTPNGLDEQPPSPPLPHHHTGLLALSEVELLDPFAFQEDEGDADEGGPPRKGLAVRKKLASRLVLNQRLRLRESELLVKGAAEQHFSPSAAPSQRPASSPPTHAHPHLPPQQPVLLPQAQHSYLPTSCLPGLQQGLICKPVPPQTGAPPKPPPTGPPPAPGPAHSPTGQGQSASPSLSRKAPPPATAPPRPIGAHPQRHAVTMRATTFTPPPACLARLQRLVQLCSQRQQQHGDLFPHLDEEADGSRSTRLARLCTYLQQKYKHLCRQERAAMRQRRYRYILLNRSQQLFTSCTAKFADGQQCSIPVFDITHQTPLCDEHAKKMDNFLRGDSNRRVHQQHQQQQQQQQQLQRKPRKKTKPPALTKKHKKKRRRGPRRPQKPIPPALPQGNLGMPSTLSLPAQAASIRSPSTPDLSTDELPDDITNDITDIPNDLELNQEDFSDVLPRLPDDLQDFDLFEARTRTRWCA</sequence>
<dbReference type="SMART" id="SM00929">
    <property type="entry name" value="NADH-G_4Fe-4S_3"/>
    <property type="match status" value="1"/>
</dbReference>
<evidence type="ECO:0000256" key="2">
    <source>
        <dbReference type="ARBA" id="ARBA00004123"/>
    </source>
</evidence>
<dbReference type="Gene3D" id="3.10.20.740">
    <property type="match status" value="1"/>
</dbReference>
<feature type="domain" description="4Fe-4S His(Cys)3-ligated-type" evidence="13">
    <location>
        <begin position="32"/>
        <end position="71"/>
    </location>
</feature>
<dbReference type="SUPFAM" id="SSF53706">
    <property type="entry name" value="Formate dehydrogenase/DMSO reductase, domains 1-3"/>
    <property type="match status" value="1"/>
</dbReference>
<evidence type="ECO:0000256" key="3">
    <source>
        <dbReference type="ARBA" id="ARBA00005404"/>
    </source>
</evidence>
<feature type="region of interest" description="Disordered" evidence="12">
    <location>
        <begin position="1003"/>
        <end position="1100"/>
    </location>
</feature>
<dbReference type="InterPro" id="IPR025927">
    <property type="entry name" value="Znf_KANL2-like"/>
</dbReference>
<dbReference type="PROSITE" id="PS00643">
    <property type="entry name" value="COMPLEX1_75K_3"/>
    <property type="match status" value="1"/>
</dbReference>
<dbReference type="PANTHER" id="PTHR16198">
    <property type="match status" value="1"/>
</dbReference>